<keyword evidence="1" id="KW-0472">Membrane</keyword>
<reference evidence="3" key="1">
    <citation type="journal article" date="2019" name="Int. J. Syst. Evol. Microbiol.">
        <title>The Global Catalogue of Microorganisms (GCM) 10K type strain sequencing project: providing services to taxonomists for standard genome sequencing and annotation.</title>
        <authorList>
            <consortium name="The Broad Institute Genomics Platform"/>
            <consortium name="The Broad Institute Genome Sequencing Center for Infectious Disease"/>
            <person name="Wu L."/>
            <person name="Ma J."/>
        </authorList>
    </citation>
    <scope>NUCLEOTIDE SEQUENCE [LARGE SCALE GENOMIC DNA]</scope>
    <source>
        <strain evidence="3">CGMCC 1.15067</strain>
    </source>
</reference>
<feature type="transmembrane region" description="Helical" evidence="1">
    <location>
        <begin position="20"/>
        <end position="38"/>
    </location>
</feature>
<name>A0ABW4UVB1_9BACL</name>
<organism evidence="2 3">
    <name type="scientific">Paenibacillus nicotianae</name>
    <dbReference type="NCBI Taxonomy" id="1526551"/>
    <lineage>
        <taxon>Bacteria</taxon>
        <taxon>Bacillati</taxon>
        <taxon>Bacillota</taxon>
        <taxon>Bacilli</taxon>
        <taxon>Bacillales</taxon>
        <taxon>Paenibacillaceae</taxon>
        <taxon>Paenibacillus</taxon>
    </lineage>
</organism>
<keyword evidence="3" id="KW-1185">Reference proteome</keyword>
<evidence type="ECO:0000256" key="1">
    <source>
        <dbReference type="SAM" id="Phobius"/>
    </source>
</evidence>
<comment type="caution">
    <text evidence="2">The sequence shown here is derived from an EMBL/GenBank/DDBJ whole genome shotgun (WGS) entry which is preliminary data.</text>
</comment>
<dbReference type="Proteomes" id="UP001597403">
    <property type="component" value="Unassembled WGS sequence"/>
</dbReference>
<sequence length="95" mass="10079">MSIHSSNHHNYKMKWLRNGIVSVMVIGLLGSVFTIGSARSEATIQSPSASNYYPSYFVIANPVLVTAVVTGASVGVTLGIPLTAKLYANVLLAIQ</sequence>
<accession>A0ABW4UVB1</accession>
<feature type="transmembrane region" description="Helical" evidence="1">
    <location>
        <begin position="58"/>
        <end position="80"/>
    </location>
</feature>
<protein>
    <recommendedName>
        <fullName evidence="4">Circular bacteriocin, circularin A/uberolysin family</fullName>
    </recommendedName>
</protein>
<proteinExistence type="predicted"/>
<dbReference type="RefSeq" id="WP_204823868.1">
    <property type="nucleotide sequence ID" value="NZ_JBHUGF010000010.1"/>
</dbReference>
<evidence type="ECO:0000313" key="2">
    <source>
        <dbReference type="EMBL" id="MFD1990177.1"/>
    </source>
</evidence>
<gene>
    <name evidence="2" type="ORF">ACFSGI_09420</name>
</gene>
<keyword evidence="1" id="KW-0812">Transmembrane</keyword>
<evidence type="ECO:0000313" key="3">
    <source>
        <dbReference type="Proteomes" id="UP001597403"/>
    </source>
</evidence>
<keyword evidence="1" id="KW-1133">Transmembrane helix</keyword>
<dbReference type="EMBL" id="JBHUGF010000010">
    <property type="protein sequence ID" value="MFD1990177.1"/>
    <property type="molecule type" value="Genomic_DNA"/>
</dbReference>
<evidence type="ECO:0008006" key="4">
    <source>
        <dbReference type="Google" id="ProtNLM"/>
    </source>
</evidence>